<gene>
    <name evidence="1" type="ORF">TWF718_003757</name>
</gene>
<dbReference type="EMBL" id="JAVHNR010000002">
    <property type="protein sequence ID" value="KAK6350567.1"/>
    <property type="molecule type" value="Genomic_DNA"/>
</dbReference>
<name>A0AAN8MWN2_9PEZI</name>
<dbReference type="AlphaFoldDB" id="A0AAN8MWN2"/>
<protein>
    <submittedName>
        <fullName evidence="1">Uncharacterized protein</fullName>
    </submittedName>
</protein>
<organism evidence="1 2">
    <name type="scientific">Orbilia javanica</name>
    <dbReference type="NCBI Taxonomy" id="47235"/>
    <lineage>
        <taxon>Eukaryota</taxon>
        <taxon>Fungi</taxon>
        <taxon>Dikarya</taxon>
        <taxon>Ascomycota</taxon>
        <taxon>Pezizomycotina</taxon>
        <taxon>Orbiliomycetes</taxon>
        <taxon>Orbiliales</taxon>
        <taxon>Orbiliaceae</taxon>
        <taxon>Orbilia</taxon>
    </lineage>
</organism>
<evidence type="ECO:0000313" key="1">
    <source>
        <dbReference type="EMBL" id="KAK6350567.1"/>
    </source>
</evidence>
<dbReference type="Proteomes" id="UP001313282">
    <property type="component" value="Unassembled WGS sequence"/>
</dbReference>
<reference evidence="1 2" key="1">
    <citation type="submission" date="2019-10" db="EMBL/GenBank/DDBJ databases">
        <authorList>
            <person name="Palmer J.M."/>
        </authorList>
    </citation>
    <scope>NUCLEOTIDE SEQUENCE [LARGE SCALE GENOMIC DNA]</scope>
    <source>
        <strain evidence="1 2">TWF718</strain>
    </source>
</reference>
<accession>A0AAN8MWN2</accession>
<evidence type="ECO:0000313" key="2">
    <source>
        <dbReference type="Proteomes" id="UP001313282"/>
    </source>
</evidence>
<keyword evidence="2" id="KW-1185">Reference proteome</keyword>
<sequence>MPILPNGLDTKASFAYLKDDELYETEKPFYLDQVPNAPEGHITNLLYDVRQNVAVHDLRGNELSLSLESDLFCLLRAPVTGQYDLSRSEDMKKYSSETNELLKAHSSFDKVICYDLRVSTPSPQL</sequence>
<proteinExistence type="predicted"/>
<comment type="caution">
    <text evidence="1">The sequence shown here is derived from an EMBL/GenBank/DDBJ whole genome shotgun (WGS) entry which is preliminary data.</text>
</comment>